<dbReference type="Proteomes" id="UP000658131">
    <property type="component" value="Unassembled WGS sequence"/>
</dbReference>
<gene>
    <name evidence="1" type="ORF">H8717_04020</name>
</gene>
<dbReference type="Pfam" id="PF06949">
    <property type="entry name" value="DUF1292"/>
    <property type="match status" value="1"/>
</dbReference>
<keyword evidence="2" id="KW-1185">Reference proteome</keyword>
<proteinExistence type="predicted"/>
<name>A0ABR7NGS0_9FIRM</name>
<comment type="caution">
    <text evidence="1">The sequence shown here is derived from an EMBL/GenBank/DDBJ whole genome shotgun (WGS) entry which is preliminary data.</text>
</comment>
<evidence type="ECO:0000313" key="1">
    <source>
        <dbReference type="EMBL" id="MBC8575580.1"/>
    </source>
</evidence>
<sequence length="94" mass="10601">MDGVVTLVDEDGVEHGFEIIDMVELDGAQYVAVVPADEEPEEEDESDELVLLKVVAEGVEEFLEAIESEEEFNRVSAVFMERLKDDYDFVEGEE</sequence>
<accession>A0ABR7NGS0</accession>
<dbReference type="InterPro" id="IPR009711">
    <property type="entry name" value="UPF0473"/>
</dbReference>
<dbReference type="EMBL" id="JACRTB010000005">
    <property type="protein sequence ID" value="MBC8575580.1"/>
    <property type="molecule type" value="Genomic_DNA"/>
</dbReference>
<evidence type="ECO:0000313" key="2">
    <source>
        <dbReference type="Proteomes" id="UP000658131"/>
    </source>
</evidence>
<protein>
    <submittedName>
        <fullName evidence="1">DUF1292 domain-containing protein</fullName>
    </submittedName>
</protein>
<organism evidence="1 2">
    <name type="scientific">Yanshouia hominis</name>
    <dbReference type="NCBI Taxonomy" id="2763673"/>
    <lineage>
        <taxon>Bacteria</taxon>
        <taxon>Bacillati</taxon>
        <taxon>Bacillota</taxon>
        <taxon>Clostridia</taxon>
        <taxon>Eubacteriales</taxon>
        <taxon>Oscillospiraceae</taxon>
        <taxon>Yanshouia</taxon>
    </lineage>
</organism>
<reference evidence="1 2" key="1">
    <citation type="submission" date="2020-08" db="EMBL/GenBank/DDBJ databases">
        <title>Genome public.</title>
        <authorList>
            <person name="Liu C."/>
            <person name="Sun Q."/>
        </authorList>
    </citation>
    <scope>NUCLEOTIDE SEQUENCE [LARGE SCALE GENOMIC DNA]</scope>
    <source>
        <strain evidence="1 2">BX1</strain>
    </source>
</reference>